<feature type="compositionally biased region" description="Basic residues" evidence="1">
    <location>
        <begin position="84"/>
        <end position="118"/>
    </location>
</feature>
<protein>
    <submittedName>
        <fullName evidence="3">Uncharacterized protein</fullName>
    </submittedName>
</protein>
<feature type="transmembrane region" description="Helical" evidence="2">
    <location>
        <begin position="38"/>
        <end position="55"/>
    </location>
</feature>
<keyword evidence="2" id="KW-0472">Membrane</keyword>
<feature type="transmembrane region" description="Helical" evidence="2">
    <location>
        <begin position="6"/>
        <end position="26"/>
    </location>
</feature>
<evidence type="ECO:0000256" key="1">
    <source>
        <dbReference type="SAM" id="MobiDB-lite"/>
    </source>
</evidence>
<dbReference type="PATRIC" id="fig|1265820.5.peg.2501"/>
<feature type="region of interest" description="Disordered" evidence="1">
    <location>
        <begin position="66"/>
        <end position="118"/>
    </location>
</feature>
<dbReference type="OrthoDB" id="4376109at2"/>
<dbReference type="Proteomes" id="UP000019254">
    <property type="component" value="Unassembled WGS sequence"/>
</dbReference>
<sequence length="118" mass="13427">MGVFLFIIGFLGFFYALIMLILGIFIRGKQLFKPRLNFIILAATFILTIVGANMIPATQTTAEPKVDVKSEEIQKDKQADKQKAAQKKIGKRTSRTKKKNKKNFLKHRQNSRKKSGNN</sequence>
<dbReference type="STRING" id="1265820.PCORN_12667"/>
<evidence type="ECO:0000313" key="4">
    <source>
        <dbReference type="Proteomes" id="UP000019254"/>
    </source>
</evidence>
<evidence type="ECO:0000313" key="3">
    <source>
        <dbReference type="EMBL" id="EUJ28158.1"/>
    </source>
</evidence>
<comment type="caution">
    <text evidence="3">The sequence shown here is derived from an EMBL/GenBank/DDBJ whole genome shotgun (WGS) entry which is preliminary data.</text>
</comment>
<gene>
    <name evidence="3" type="ORF">PCORN_12667</name>
</gene>
<name>W7C679_9LIST</name>
<dbReference type="RefSeq" id="WP_036080356.1">
    <property type="nucleotide sequence ID" value="NZ_AODE01000023.1"/>
</dbReference>
<evidence type="ECO:0000256" key="2">
    <source>
        <dbReference type="SAM" id="Phobius"/>
    </source>
</evidence>
<dbReference type="AlphaFoldDB" id="W7C679"/>
<keyword evidence="2" id="KW-0812">Transmembrane</keyword>
<organism evidence="3 4">
    <name type="scientific">Listeria cornellensis FSL F6-0969</name>
    <dbReference type="NCBI Taxonomy" id="1265820"/>
    <lineage>
        <taxon>Bacteria</taxon>
        <taxon>Bacillati</taxon>
        <taxon>Bacillota</taxon>
        <taxon>Bacilli</taxon>
        <taxon>Bacillales</taxon>
        <taxon>Listeriaceae</taxon>
        <taxon>Listeria</taxon>
    </lineage>
</organism>
<dbReference type="EMBL" id="AODE01000023">
    <property type="protein sequence ID" value="EUJ28158.1"/>
    <property type="molecule type" value="Genomic_DNA"/>
</dbReference>
<feature type="compositionally biased region" description="Basic and acidic residues" evidence="1">
    <location>
        <begin position="66"/>
        <end position="83"/>
    </location>
</feature>
<accession>W7C679</accession>
<keyword evidence="4" id="KW-1185">Reference proteome</keyword>
<keyword evidence="2" id="KW-1133">Transmembrane helix</keyword>
<proteinExistence type="predicted"/>
<reference evidence="3 4" key="1">
    <citation type="journal article" date="2014" name="Int. J. Syst. Evol. Microbiol.">
        <title>Listeria floridensis sp. nov., Listeria aquatica sp. nov., Listeria cornellensis sp. nov., Listeria riparia sp. nov. and Listeria grandensis sp. nov., from agricultural and natural environments.</title>
        <authorList>
            <person name="den Bakker H.C."/>
            <person name="Warchocki S."/>
            <person name="Wright E.M."/>
            <person name="Allred A.F."/>
            <person name="Ahlstrom C."/>
            <person name="Manuel C.S."/>
            <person name="Stasiewicz M.J."/>
            <person name="Burrell A."/>
            <person name="Roof S."/>
            <person name="Strawn L."/>
            <person name="Fortes E.D."/>
            <person name="Nightingale K.K."/>
            <person name="Kephart D."/>
            <person name="Wiedmann M."/>
        </authorList>
    </citation>
    <scope>NUCLEOTIDE SEQUENCE [LARGE SCALE GENOMIC DNA]</scope>
    <source>
        <strain evidence="4">FSL F6-969</strain>
    </source>
</reference>